<keyword evidence="10" id="KW-0770">Synapse</keyword>
<dbReference type="GO" id="GO:0042995">
    <property type="term" value="C:cell projection"/>
    <property type="evidence" value="ECO:0000318"/>
    <property type="project" value="GO_Central"/>
</dbReference>
<evidence type="ECO:0000259" key="26">
    <source>
        <dbReference type="PROSITE" id="PS51181"/>
    </source>
</evidence>
<evidence type="ECO:0000256" key="13">
    <source>
        <dbReference type="ARBA" id="ARBA00034103"/>
    </source>
</evidence>
<keyword evidence="12" id="KW-0539">Nucleus</keyword>
<dbReference type="Pfam" id="PF10409">
    <property type="entry name" value="PTEN_C2"/>
    <property type="match status" value="1"/>
</dbReference>
<dbReference type="GO" id="GO:0046856">
    <property type="term" value="P:phosphatidylinositol dephosphorylation"/>
    <property type="evidence" value="ECO:0000318"/>
    <property type="project" value="GO_Central"/>
</dbReference>
<dbReference type="GeneID" id="590938"/>
<evidence type="ECO:0000256" key="8">
    <source>
        <dbReference type="ARBA" id="ARBA00022801"/>
    </source>
</evidence>
<feature type="domain" description="Phosphatase tensin-type" evidence="26">
    <location>
        <begin position="14"/>
        <end position="185"/>
    </location>
</feature>
<dbReference type="GO" id="GO:0045202">
    <property type="term" value="C:synapse"/>
    <property type="evidence" value="ECO:0007669"/>
    <property type="project" value="UniProtKB-SubCell"/>
</dbReference>
<evidence type="ECO:0000256" key="9">
    <source>
        <dbReference type="ARBA" id="ARBA00022912"/>
    </source>
</evidence>
<dbReference type="InterPro" id="IPR014020">
    <property type="entry name" value="Tensin_C2-dom"/>
</dbReference>
<evidence type="ECO:0000256" key="3">
    <source>
        <dbReference type="ARBA" id="ARBA00007881"/>
    </source>
</evidence>
<evidence type="ECO:0000256" key="15">
    <source>
        <dbReference type="ARBA" id="ARBA00034268"/>
    </source>
</evidence>
<dbReference type="GO" id="GO:0050793">
    <property type="term" value="P:regulation of developmental process"/>
    <property type="evidence" value="ECO:0007669"/>
    <property type="project" value="UniProtKB-ARBA"/>
</dbReference>
<evidence type="ECO:0000256" key="21">
    <source>
        <dbReference type="ARBA" id="ARBA00047986"/>
    </source>
</evidence>
<feature type="domain" description="Tyrosine specific protein phosphatases" evidence="25">
    <location>
        <begin position="102"/>
        <end position="173"/>
    </location>
</feature>
<evidence type="ECO:0000256" key="23">
    <source>
        <dbReference type="ARBA" id="ARBA00051341"/>
    </source>
</evidence>
<evidence type="ECO:0000256" key="7">
    <source>
        <dbReference type="ARBA" id="ARBA00022490"/>
    </source>
</evidence>
<dbReference type="AlphaFoldDB" id="A0A7M7NER7"/>
<evidence type="ECO:0000259" key="27">
    <source>
        <dbReference type="PROSITE" id="PS51182"/>
    </source>
</evidence>
<dbReference type="PROSITE" id="PS51181">
    <property type="entry name" value="PPASE_TENSIN"/>
    <property type="match status" value="1"/>
</dbReference>
<name>A0A7M7NER7_STRPU</name>
<dbReference type="Pfam" id="PF22785">
    <property type="entry name" value="Tc-R-P"/>
    <property type="match status" value="1"/>
</dbReference>
<protein>
    <recommendedName>
        <fullName evidence="16">Phosphatidylinositol 3,4,5-trisphosphate 3-phosphatase and dual-specificity protein phosphatase PTEN</fullName>
        <ecNumber evidence="6">3.1.3.16</ecNumber>
        <ecNumber evidence="5">3.1.3.48</ecNumber>
        <ecNumber evidence="4">3.1.3.67</ecNumber>
    </recommendedName>
    <alternativeName>
        <fullName evidence="20">Inositol polyphosphate 3-phosphatase</fullName>
    </alternativeName>
</protein>
<evidence type="ECO:0000256" key="20">
    <source>
        <dbReference type="ARBA" id="ARBA00044309"/>
    </source>
</evidence>
<comment type="catalytic activity">
    <reaction evidence="14">
        <text>1,2-dihexadecanoyl-sn-glycero-3-phospho-(1D-myo-inositol-3,4,5-trisphosphate) + H2O = 1,2-dihexadecanoyl-sn-glycero-3-phospho-(1D-myo-inositol-4,5-bisphosphate) + phosphate</text>
        <dbReference type="Rhea" id="RHEA:43560"/>
        <dbReference type="ChEBI" id="CHEBI:15377"/>
        <dbReference type="ChEBI" id="CHEBI:43474"/>
        <dbReference type="ChEBI" id="CHEBI:83420"/>
        <dbReference type="ChEBI" id="CHEBI:83423"/>
    </reaction>
    <physiologicalReaction direction="left-to-right" evidence="14">
        <dbReference type="Rhea" id="RHEA:43561"/>
    </physiologicalReaction>
</comment>
<dbReference type="OrthoDB" id="16692at2759"/>
<dbReference type="EC" id="3.1.3.67" evidence="4"/>
<dbReference type="SMART" id="SM01301">
    <property type="entry name" value="PTPlike_phytase"/>
    <property type="match status" value="1"/>
</dbReference>
<comment type="catalytic activity">
    <reaction evidence="23">
        <text>O-phospho-L-tyrosyl-[protein] + H2O = L-tyrosyl-[protein] + phosphate</text>
        <dbReference type="Rhea" id="RHEA:10684"/>
        <dbReference type="Rhea" id="RHEA-COMP:10136"/>
        <dbReference type="Rhea" id="RHEA-COMP:20101"/>
        <dbReference type="ChEBI" id="CHEBI:15377"/>
        <dbReference type="ChEBI" id="CHEBI:43474"/>
        <dbReference type="ChEBI" id="CHEBI:46858"/>
        <dbReference type="ChEBI" id="CHEBI:61978"/>
        <dbReference type="EC" id="3.1.3.48"/>
    </reaction>
    <physiologicalReaction direction="left-to-right" evidence="23">
        <dbReference type="Rhea" id="RHEA:10685"/>
    </physiologicalReaction>
</comment>
<dbReference type="Proteomes" id="UP000007110">
    <property type="component" value="Unassembled WGS sequence"/>
</dbReference>
<dbReference type="InterPro" id="IPR051281">
    <property type="entry name" value="Dual-spec_lipid-protein_phosph"/>
</dbReference>
<dbReference type="EC" id="3.1.3.16" evidence="6"/>
<dbReference type="CDD" id="cd14509">
    <property type="entry name" value="PTP_PTEN"/>
    <property type="match status" value="1"/>
</dbReference>
<dbReference type="KEGG" id="spu:590938"/>
<evidence type="ECO:0000256" key="18">
    <source>
        <dbReference type="ARBA" id="ARBA00043760"/>
    </source>
</evidence>
<evidence type="ECO:0000256" key="2">
    <source>
        <dbReference type="ARBA" id="ARBA00004496"/>
    </source>
</evidence>
<dbReference type="InParanoid" id="A0A7M7NER7"/>
<evidence type="ECO:0000313" key="28">
    <source>
        <dbReference type="EnsemblMetazoa" id="XP_030835348"/>
    </source>
</evidence>
<comment type="catalytic activity">
    <reaction evidence="18">
        <text>a 1,2-diacyl-sn-glycero-3-phospho-(1D-myo-inositol-3,4,5-trisphosphate) + H2O = a 1,2-diacyl-sn-glycero-3-phospho-(1D-myo-inositol-4,5-bisphosphate) + phosphate</text>
        <dbReference type="Rhea" id="RHEA:25017"/>
        <dbReference type="ChEBI" id="CHEBI:15377"/>
        <dbReference type="ChEBI" id="CHEBI:43474"/>
        <dbReference type="ChEBI" id="CHEBI:57836"/>
        <dbReference type="ChEBI" id="CHEBI:58456"/>
        <dbReference type="EC" id="3.1.3.67"/>
    </reaction>
    <physiologicalReaction direction="left-to-right" evidence="18">
        <dbReference type="Rhea" id="RHEA:25018"/>
    </physiologicalReaction>
</comment>
<feature type="compositionally biased region" description="Basic and acidic residues" evidence="24">
    <location>
        <begin position="355"/>
        <end position="366"/>
    </location>
</feature>
<dbReference type="PANTHER" id="PTHR12305:SF81">
    <property type="entry name" value="PHOSPHATIDYLINOSITOL 3,4,5-TRISPHOSPHATE 3-PHOSPHATASE AND DUAL-SPECIFICITY PROTEIN PHOSPHATASE PTEN"/>
    <property type="match status" value="1"/>
</dbReference>
<sequence length="400" mass="46243">MASKLRNMVSKKKRRFIDKGFDLDLSYIYPNIIAMGFPAESLEGVYRNKLEVVVKFFNEKHGERYKVYNLCSERNYDTTKFYNRVAHYPFDDHNPPRLELIKPFCEDLDNWLGADGQNVAAIHCKAGKGRTGVMICAYMLHRRLYQTASEALDFYASKRTKNRKGVTIPSQRRYVEYYGNLIVRELEYKPTTLLLTRIDLETVPMFNGGSCAPAFVIYQQKVKIFSSQPYEVAKKERSVRCEFPLPVPICGDIKIEFFNKPNKLKKDRMFHFWFNTFFVANSNLLNSSSQQDLANNGSSDNSSHCSEDNMEALDADCTVLRLQKDQLDRANKDKTNKWYSPNFKVICYFKRVENEKPRRPSGDSNDRSSGTSSDHEHSDGGDISETDSESEWDVTEITHV</sequence>
<dbReference type="GO" id="GO:0005886">
    <property type="term" value="C:plasma membrane"/>
    <property type="evidence" value="ECO:0000318"/>
    <property type="project" value="GO_Central"/>
</dbReference>
<dbReference type="InterPro" id="IPR029021">
    <property type="entry name" value="Prot-tyrosine_phosphatase-like"/>
</dbReference>
<dbReference type="Gene3D" id="2.60.40.1110">
    <property type="match status" value="1"/>
</dbReference>
<evidence type="ECO:0000256" key="14">
    <source>
        <dbReference type="ARBA" id="ARBA00034256"/>
    </source>
</evidence>
<dbReference type="GO" id="GO:0016314">
    <property type="term" value="F:phosphatidylinositol-3,4,5-trisphosphate 3-phosphatase activity"/>
    <property type="evidence" value="ECO:0000318"/>
    <property type="project" value="GO_Central"/>
</dbReference>
<dbReference type="FunFam" id="3.90.190.10:FF:000029">
    <property type="entry name" value="Phosphatidylinositol 3,4,5-trisphosphate 3-phosphatase and dual-specificity protein phosphatase PTEN"/>
    <property type="match status" value="1"/>
</dbReference>
<dbReference type="InterPro" id="IPR045101">
    <property type="entry name" value="PTP_PTEN"/>
</dbReference>
<evidence type="ECO:0000256" key="17">
    <source>
        <dbReference type="ARBA" id="ARBA00043734"/>
    </source>
</evidence>
<dbReference type="Gene3D" id="3.90.190.10">
    <property type="entry name" value="Protein tyrosine phosphatase superfamily"/>
    <property type="match status" value="1"/>
</dbReference>
<evidence type="ECO:0000256" key="24">
    <source>
        <dbReference type="SAM" id="MobiDB-lite"/>
    </source>
</evidence>
<dbReference type="SMART" id="SM01326">
    <property type="entry name" value="PTEN_C2"/>
    <property type="match status" value="1"/>
</dbReference>
<dbReference type="OMA" id="ITIPNMQ"/>
<evidence type="ECO:0000313" key="29">
    <source>
        <dbReference type="Proteomes" id="UP000007110"/>
    </source>
</evidence>
<comment type="catalytic activity">
    <reaction evidence="15">
        <text>1,2-dioctanoyl-sn-glycero-3-phospho-(1D-myo-inositol-3,4,5-trisphosphate) + H2O = 1,2-dioctanoyl-sn-glycero-3-phospho-(1D-myo-inositol-4,5-bisphosphate) + phosphate</text>
        <dbReference type="Rhea" id="RHEA:43552"/>
        <dbReference type="ChEBI" id="CHEBI:15377"/>
        <dbReference type="ChEBI" id="CHEBI:43474"/>
        <dbReference type="ChEBI" id="CHEBI:83416"/>
        <dbReference type="ChEBI" id="CHEBI:83419"/>
    </reaction>
    <physiologicalReaction direction="left-to-right" evidence="15">
        <dbReference type="Rhea" id="RHEA:43553"/>
    </physiologicalReaction>
</comment>
<dbReference type="InterPro" id="IPR000387">
    <property type="entry name" value="Tyr_Pase_dom"/>
</dbReference>
<feature type="region of interest" description="Disordered" evidence="24">
    <location>
        <begin position="355"/>
        <end position="400"/>
    </location>
</feature>
<dbReference type="GO" id="GO:0051896">
    <property type="term" value="P:regulation of phosphatidylinositol 3-kinase/protein kinase B signal transduction"/>
    <property type="evidence" value="ECO:0000318"/>
    <property type="project" value="GO_Central"/>
</dbReference>
<keyword evidence="7" id="KW-0963">Cytoplasm</keyword>
<proteinExistence type="inferred from homology"/>
<evidence type="ECO:0000256" key="10">
    <source>
        <dbReference type="ARBA" id="ARBA00023018"/>
    </source>
</evidence>
<dbReference type="EnsemblMetazoa" id="XM_790523">
    <property type="protein sequence ID" value="XP_795616"/>
    <property type="gene ID" value="LOC590938"/>
</dbReference>
<feature type="domain" description="C2 tensin-type" evidence="27">
    <location>
        <begin position="190"/>
        <end position="352"/>
    </location>
</feature>
<evidence type="ECO:0000256" key="22">
    <source>
        <dbReference type="ARBA" id="ARBA00048832"/>
    </source>
</evidence>
<evidence type="ECO:0000256" key="1">
    <source>
        <dbReference type="ARBA" id="ARBA00004123"/>
    </source>
</evidence>
<dbReference type="GO" id="GO:0004722">
    <property type="term" value="F:protein serine/threonine phosphatase activity"/>
    <property type="evidence" value="ECO:0007669"/>
    <property type="project" value="UniProtKB-EC"/>
</dbReference>
<feature type="compositionally biased region" description="Acidic residues" evidence="24">
    <location>
        <begin position="382"/>
        <end position="394"/>
    </location>
</feature>
<dbReference type="InterPro" id="IPR017361">
    <property type="entry name" value="Bifunc_PIno_P3_Pase/Pase_PTEN"/>
</dbReference>
<dbReference type="EC" id="3.1.3.48" evidence="5"/>
<reference evidence="29" key="1">
    <citation type="submission" date="2015-02" db="EMBL/GenBank/DDBJ databases">
        <title>Genome sequencing for Strongylocentrotus purpuratus.</title>
        <authorList>
            <person name="Murali S."/>
            <person name="Liu Y."/>
            <person name="Vee V."/>
            <person name="English A."/>
            <person name="Wang M."/>
            <person name="Skinner E."/>
            <person name="Han Y."/>
            <person name="Muzny D.M."/>
            <person name="Worley K.C."/>
            <person name="Gibbs R.A."/>
        </authorList>
    </citation>
    <scope>NUCLEOTIDE SEQUENCE</scope>
</reference>
<comment type="subcellular location">
    <subcellularLocation>
        <location evidence="2">Cytoplasm</location>
    </subcellularLocation>
    <subcellularLocation>
        <location evidence="1">Nucleus</location>
    </subcellularLocation>
    <subcellularLocation>
        <location evidence="13">Synapse</location>
    </subcellularLocation>
</comment>
<keyword evidence="11" id="KW-0443">Lipid metabolism</keyword>
<dbReference type="PROSITE" id="PS50056">
    <property type="entry name" value="TYR_PHOSPHATASE_2"/>
    <property type="match status" value="1"/>
</dbReference>
<dbReference type="InterPro" id="IPR035892">
    <property type="entry name" value="C2_domain_sf"/>
</dbReference>
<dbReference type="PROSITE" id="PS51182">
    <property type="entry name" value="C2_TENSIN"/>
    <property type="match status" value="1"/>
</dbReference>
<comment type="catalytic activity">
    <reaction evidence="21">
        <text>O-phospho-L-seryl-[protein] + H2O = L-seryl-[protein] + phosphate</text>
        <dbReference type="Rhea" id="RHEA:20629"/>
        <dbReference type="Rhea" id="RHEA-COMP:9863"/>
        <dbReference type="Rhea" id="RHEA-COMP:11604"/>
        <dbReference type="ChEBI" id="CHEBI:15377"/>
        <dbReference type="ChEBI" id="CHEBI:29999"/>
        <dbReference type="ChEBI" id="CHEBI:43474"/>
        <dbReference type="ChEBI" id="CHEBI:83421"/>
        <dbReference type="EC" id="3.1.3.16"/>
    </reaction>
    <physiologicalReaction direction="left-to-right" evidence="21">
        <dbReference type="Rhea" id="RHEA:20630"/>
    </physiologicalReaction>
</comment>
<dbReference type="RefSeq" id="XP_030835348.1">
    <property type="nucleotide sequence ID" value="XM_030979488.1"/>
</dbReference>
<dbReference type="InterPro" id="IPR029023">
    <property type="entry name" value="Tensin_phosphatase"/>
</dbReference>
<evidence type="ECO:0000259" key="25">
    <source>
        <dbReference type="PROSITE" id="PS50056"/>
    </source>
</evidence>
<keyword evidence="8" id="KW-0378">Hydrolase</keyword>
<dbReference type="RefSeq" id="XP_795616.4">
    <property type="nucleotide sequence ID" value="XM_790523.5"/>
</dbReference>
<comment type="catalytic activity">
    <reaction evidence="17">
        <text>1D-myo-inositol 1,3,4,5-tetrakisphosphate + H2O = 1D-myo-inositol 1,4,5-trisphosphate + phosphate</text>
        <dbReference type="Rhea" id="RHEA:77155"/>
        <dbReference type="ChEBI" id="CHEBI:15377"/>
        <dbReference type="ChEBI" id="CHEBI:43474"/>
        <dbReference type="ChEBI" id="CHEBI:57895"/>
        <dbReference type="ChEBI" id="CHEBI:203600"/>
    </reaction>
    <physiologicalReaction direction="left-to-right" evidence="17">
        <dbReference type="Rhea" id="RHEA:77156"/>
    </physiologicalReaction>
</comment>
<dbReference type="SUPFAM" id="SSF49562">
    <property type="entry name" value="C2 domain (Calcium/lipid-binding domain, CaLB)"/>
    <property type="match status" value="1"/>
</dbReference>
<keyword evidence="9" id="KW-0904">Protein phosphatase</keyword>
<evidence type="ECO:0000256" key="4">
    <source>
        <dbReference type="ARBA" id="ARBA00013015"/>
    </source>
</evidence>
<dbReference type="GO" id="GO:0048870">
    <property type="term" value="P:cell motility"/>
    <property type="evidence" value="ECO:0000318"/>
    <property type="project" value="GO_Central"/>
</dbReference>
<dbReference type="GO" id="GO:0004725">
    <property type="term" value="F:protein tyrosine phosphatase activity"/>
    <property type="evidence" value="ECO:0000318"/>
    <property type="project" value="GO_Central"/>
</dbReference>
<keyword evidence="29" id="KW-1185">Reference proteome</keyword>
<dbReference type="KEGG" id="spu:115918458"/>
<organism evidence="28 29">
    <name type="scientific">Strongylocentrotus purpuratus</name>
    <name type="common">Purple sea urchin</name>
    <dbReference type="NCBI Taxonomy" id="7668"/>
    <lineage>
        <taxon>Eukaryota</taxon>
        <taxon>Metazoa</taxon>
        <taxon>Echinodermata</taxon>
        <taxon>Eleutherozoa</taxon>
        <taxon>Echinozoa</taxon>
        <taxon>Echinoidea</taxon>
        <taxon>Euechinoidea</taxon>
        <taxon>Echinacea</taxon>
        <taxon>Camarodonta</taxon>
        <taxon>Echinidea</taxon>
        <taxon>Strongylocentrotidae</taxon>
        <taxon>Strongylocentrotus</taxon>
    </lineage>
</organism>
<dbReference type="GeneID" id="115918458"/>
<evidence type="ECO:0000256" key="6">
    <source>
        <dbReference type="ARBA" id="ARBA00013081"/>
    </source>
</evidence>
<comment type="similarity">
    <text evidence="3">Belongs to the PTEN phosphatase protein family.</text>
</comment>
<dbReference type="EnsemblMetazoa" id="XM_030979488">
    <property type="protein sequence ID" value="XP_030835348"/>
    <property type="gene ID" value="LOC115918458"/>
</dbReference>
<dbReference type="PROSITE" id="PS00383">
    <property type="entry name" value="TYR_PHOSPHATASE_1"/>
    <property type="match status" value="1"/>
</dbReference>
<reference evidence="28" key="2">
    <citation type="submission" date="2021-01" db="UniProtKB">
        <authorList>
            <consortium name="EnsemblMetazoa"/>
        </authorList>
    </citation>
    <scope>IDENTIFICATION</scope>
</reference>
<dbReference type="InterPro" id="IPR016130">
    <property type="entry name" value="Tyr_Pase_AS"/>
</dbReference>
<dbReference type="PANTHER" id="PTHR12305">
    <property type="entry name" value="PHOSPHATASE WITH HOMOLOGY TO TENSIN"/>
    <property type="match status" value="1"/>
</dbReference>
<evidence type="ECO:0000256" key="12">
    <source>
        <dbReference type="ARBA" id="ARBA00023242"/>
    </source>
</evidence>
<evidence type="ECO:0000256" key="5">
    <source>
        <dbReference type="ARBA" id="ARBA00013064"/>
    </source>
</evidence>
<dbReference type="PIRSF" id="PIRSF038025">
    <property type="entry name" value="PTEN"/>
    <property type="match status" value="1"/>
</dbReference>
<evidence type="ECO:0000256" key="11">
    <source>
        <dbReference type="ARBA" id="ARBA00023098"/>
    </source>
</evidence>
<dbReference type="GO" id="GO:0005634">
    <property type="term" value="C:nucleus"/>
    <property type="evidence" value="ECO:0000318"/>
    <property type="project" value="GO_Central"/>
</dbReference>
<dbReference type="GO" id="GO:0051800">
    <property type="term" value="F:phosphatidylinositol-3,4-bisphosphate 3-phosphatase activity"/>
    <property type="evidence" value="ECO:0007669"/>
    <property type="project" value="InterPro"/>
</dbReference>
<dbReference type="GO" id="GO:0043491">
    <property type="term" value="P:phosphatidylinositol 3-kinase/protein kinase B signal transduction"/>
    <property type="evidence" value="ECO:0000318"/>
    <property type="project" value="GO_Central"/>
</dbReference>
<dbReference type="GO" id="GO:0051717">
    <property type="term" value="F:inositol-1,3,4,5-tetrakisphosphate 3-phosphatase activity"/>
    <property type="evidence" value="ECO:0007669"/>
    <property type="project" value="InterPro"/>
</dbReference>
<evidence type="ECO:0000256" key="19">
    <source>
        <dbReference type="ARBA" id="ARBA00043762"/>
    </source>
</evidence>
<dbReference type="SUPFAM" id="SSF52799">
    <property type="entry name" value="(Phosphotyrosine protein) phosphatases II"/>
    <property type="match status" value="1"/>
</dbReference>
<evidence type="ECO:0000256" key="16">
    <source>
        <dbReference type="ARBA" id="ARBA00034338"/>
    </source>
</evidence>
<accession>A0A7M7NER7</accession>
<comment type="catalytic activity">
    <reaction evidence="22">
        <text>O-phospho-L-threonyl-[protein] + H2O = L-threonyl-[protein] + phosphate</text>
        <dbReference type="Rhea" id="RHEA:47004"/>
        <dbReference type="Rhea" id="RHEA-COMP:11060"/>
        <dbReference type="Rhea" id="RHEA-COMP:11605"/>
        <dbReference type="ChEBI" id="CHEBI:15377"/>
        <dbReference type="ChEBI" id="CHEBI:30013"/>
        <dbReference type="ChEBI" id="CHEBI:43474"/>
        <dbReference type="ChEBI" id="CHEBI:61977"/>
        <dbReference type="EC" id="3.1.3.16"/>
    </reaction>
    <physiologicalReaction direction="left-to-right" evidence="22">
        <dbReference type="Rhea" id="RHEA:47005"/>
    </physiologicalReaction>
</comment>
<dbReference type="GO" id="GO:0008285">
    <property type="term" value="P:negative regulation of cell population proliferation"/>
    <property type="evidence" value="ECO:0007669"/>
    <property type="project" value="InterPro"/>
</dbReference>
<dbReference type="GO" id="GO:0005829">
    <property type="term" value="C:cytosol"/>
    <property type="evidence" value="ECO:0000318"/>
    <property type="project" value="GO_Central"/>
</dbReference>
<comment type="catalytic activity">
    <reaction evidence="19">
        <text>1D-myo-inositol 1,3,4,5,6-pentakisphosphate + H2O = 1D-myo-inositol 1,4,5,6-tetrakisphosphate + phosphate</text>
        <dbReference type="Rhea" id="RHEA:77143"/>
        <dbReference type="ChEBI" id="CHEBI:15377"/>
        <dbReference type="ChEBI" id="CHEBI:43474"/>
        <dbReference type="ChEBI" id="CHEBI:57627"/>
        <dbReference type="ChEBI" id="CHEBI:57733"/>
    </reaction>
    <physiologicalReaction direction="left-to-right" evidence="19">
        <dbReference type="Rhea" id="RHEA:77144"/>
    </physiologicalReaction>
</comment>